<dbReference type="EMBL" id="FOXA01000041">
    <property type="protein sequence ID" value="SFQ15739.1"/>
    <property type="molecule type" value="Genomic_DNA"/>
</dbReference>
<evidence type="ECO:0000313" key="2">
    <source>
        <dbReference type="Proteomes" id="UP000199356"/>
    </source>
</evidence>
<reference evidence="1 2" key="1">
    <citation type="submission" date="2016-10" db="EMBL/GenBank/DDBJ databases">
        <authorList>
            <person name="de Groot N.N."/>
        </authorList>
    </citation>
    <scope>NUCLEOTIDE SEQUENCE [LARGE SCALE GENOMIC DNA]</scope>
    <source>
        <strain evidence="1 2">DSM 19547</strain>
    </source>
</reference>
<keyword evidence="2" id="KW-1185">Reference proteome</keyword>
<sequence length="183" mass="21155">MIGEVFRGLRTLRGSKGRPAVRPITLETLRSDHLDQLHAINHEVILRYGAPLVAVPICRRATEPGDLSHFLLELGVDPFRRWNMLYYASDRASARELDTHVYDPAMEGLHDGSMADVIRKVRLSWMTYLEEEPDATPEQCERYRDMLRAFLVQCGVRFETMMFRGKRNLWQEIMAQHEARGAA</sequence>
<accession>A0A1I5W7L5</accession>
<dbReference type="AlphaFoldDB" id="A0A1I5W7L5"/>
<dbReference type="Proteomes" id="UP000199356">
    <property type="component" value="Unassembled WGS sequence"/>
</dbReference>
<dbReference type="OrthoDB" id="7869099at2"/>
<evidence type="ECO:0000313" key="1">
    <source>
        <dbReference type="EMBL" id="SFQ15739.1"/>
    </source>
</evidence>
<protein>
    <submittedName>
        <fullName evidence="1">Uncharacterized protein</fullName>
    </submittedName>
</protein>
<gene>
    <name evidence="1" type="ORF">SAMN04488047_14119</name>
</gene>
<organism evidence="1 2">
    <name type="scientific">Tranquillimonas alkanivorans</name>
    <dbReference type="NCBI Taxonomy" id="441119"/>
    <lineage>
        <taxon>Bacteria</taxon>
        <taxon>Pseudomonadati</taxon>
        <taxon>Pseudomonadota</taxon>
        <taxon>Alphaproteobacteria</taxon>
        <taxon>Rhodobacterales</taxon>
        <taxon>Roseobacteraceae</taxon>
        <taxon>Tranquillimonas</taxon>
    </lineage>
</organism>
<name>A0A1I5W7L5_9RHOB</name>
<dbReference type="RefSeq" id="WP_093425604.1">
    <property type="nucleotide sequence ID" value="NZ_FOXA01000041.1"/>
</dbReference>
<proteinExistence type="predicted"/>